<accession>X1QIN9</accession>
<dbReference type="AlphaFoldDB" id="X1QIN9"/>
<gene>
    <name evidence="1" type="ORF">S06H3_46715</name>
</gene>
<sequence>MGWTQQTIADHIGVPRGTLKHWFGQNGKADKMTKRGRIGQNTKANNVTKTAFLSWCGKLEDFQPEGDIGFDLIIADPPWN</sequence>
<organism evidence="1">
    <name type="scientific">marine sediment metagenome</name>
    <dbReference type="NCBI Taxonomy" id="412755"/>
    <lineage>
        <taxon>unclassified sequences</taxon>
        <taxon>metagenomes</taxon>
        <taxon>ecological metagenomes</taxon>
    </lineage>
</organism>
<comment type="caution">
    <text evidence="1">The sequence shown here is derived from an EMBL/GenBank/DDBJ whole genome shotgun (WGS) entry which is preliminary data.</text>
</comment>
<dbReference type="GO" id="GO:0008168">
    <property type="term" value="F:methyltransferase activity"/>
    <property type="evidence" value="ECO:0007669"/>
    <property type="project" value="InterPro"/>
</dbReference>
<dbReference type="GO" id="GO:0003676">
    <property type="term" value="F:nucleic acid binding"/>
    <property type="evidence" value="ECO:0007669"/>
    <property type="project" value="InterPro"/>
</dbReference>
<dbReference type="EMBL" id="BARV01029277">
    <property type="protein sequence ID" value="GAI43129.1"/>
    <property type="molecule type" value="Genomic_DNA"/>
</dbReference>
<proteinExistence type="predicted"/>
<name>X1QIN9_9ZZZZ</name>
<dbReference type="InterPro" id="IPR002052">
    <property type="entry name" value="DNA_methylase_N6_adenine_CS"/>
</dbReference>
<evidence type="ECO:0000313" key="1">
    <source>
        <dbReference type="EMBL" id="GAI43129.1"/>
    </source>
</evidence>
<dbReference type="GO" id="GO:0032259">
    <property type="term" value="P:methylation"/>
    <property type="evidence" value="ECO:0007669"/>
    <property type="project" value="InterPro"/>
</dbReference>
<protein>
    <submittedName>
        <fullName evidence="1">Uncharacterized protein</fullName>
    </submittedName>
</protein>
<reference evidence="1" key="1">
    <citation type="journal article" date="2014" name="Front. Microbiol.">
        <title>High frequency of phylogenetically diverse reductive dehalogenase-homologous genes in deep subseafloor sedimentary metagenomes.</title>
        <authorList>
            <person name="Kawai M."/>
            <person name="Futagami T."/>
            <person name="Toyoda A."/>
            <person name="Takaki Y."/>
            <person name="Nishi S."/>
            <person name="Hori S."/>
            <person name="Arai W."/>
            <person name="Tsubouchi T."/>
            <person name="Morono Y."/>
            <person name="Uchiyama I."/>
            <person name="Ito T."/>
            <person name="Fujiyama A."/>
            <person name="Inagaki F."/>
            <person name="Takami H."/>
        </authorList>
    </citation>
    <scope>NUCLEOTIDE SEQUENCE</scope>
    <source>
        <strain evidence="1">Expedition CK06-06</strain>
    </source>
</reference>
<feature type="non-terminal residue" evidence="1">
    <location>
        <position position="80"/>
    </location>
</feature>
<dbReference type="PROSITE" id="PS00092">
    <property type="entry name" value="N6_MTASE"/>
    <property type="match status" value="1"/>
</dbReference>